<keyword evidence="6" id="KW-0472">Membrane</keyword>
<keyword evidence="3" id="KW-1003">Cell membrane</keyword>
<dbReference type="GO" id="GO:0019350">
    <property type="term" value="P:teichoic acid biosynthetic process"/>
    <property type="evidence" value="ECO:0007669"/>
    <property type="project" value="UniProtKB-KW"/>
</dbReference>
<protein>
    <submittedName>
        <fullName evidence="8">CDP-glycerol poly(Glycerophosphate) glycerophosphotransferase</fullName>
    </submittedName>
</protein>
<organism evidence="8 9">
    <name type="scientific">Dellaglioa algida DSM 15638</name>
    <dbReference type="NCBI Taxonomy" id="1423719"/>
    <lineage>
        <taxon>Bacteria</taxon>
        <taxon>Bacillati</taxon>
        <taxon>Bacillota</taxon>
        <taxon>Bacilli</taxon>
        <taxon>Lactobacillales</taxon>
        <taxon>Lactobacillaceae</taxon>
        <taxon>Dellaglioa</taxon>
    </lineage>
</organism>
<dbReference type="RefSeq" id="WP_057973661.1">
    <property type="nucleotide sequence ID" value="NZ_AZDI01000002.1"/>
</dbReference>
<comment type="subcellular location">
    <subcellularLocation>
        <location evidence="1">Cell membrane</location>
        <topology evidence="1">Peripheral membrane protein</topology>
    </subcellularLocation>
</comment>
<dbReference type="STRING" id="1423719.FC66_GL000577"/>
<evidence type="ECO:0000256" key="6">
    <source>
        <dbReference type="ARBA" id="ARBA00023136"/>
    </source>
</evidence>
<dbReference type="SUPFAM" id="SSF53448">
    <property type="entry name" value="Nucleotide-diphospho-sugar transferases"/>
    <property type="match status" value="1"/>
</dbReference>
<dbReference type="AlphaFoldDB" id="A0A0R1HI14"/>
<evidence type="ECO:0000256" key="2">
    <source>
        <dbReference type="ARBA" id="ARBA00010488"/>
    </source>
</evidence>
<dbReference type="InterPro" id="IPR051612">
    <property type="entry name" value="Teichoic_Acid_Biosynth"/>
</dbReference>
<keyword evidence="4 8" id="KW-0808">Transferase</keyword>
<dbReference type="SUPFAM" id="SSF53756">
    <property type="entry name" value="UDP-Glycosyltransferase/glycogen phosphorylase"/>
    <property type="match status" value="1"/>
</dbReference>
<keyword evidence="9" id="KW-1185">Reference proteome</keyword>
<dbReference type="GO" id="GO:0047355">
    <property type="term" value="F:CDP-glycerol glycerophosphotransferase activity"/>
    <property type="evidence" value="ECO:0007669"/>
    <property type="project" value="InterPro"/>
</dbReference>
<evidence type="ECO:0000256" key="3">
    <source>
        <dbReference type="ARBA" id="ARBA00022475"/>
    </source>
</evidence>
<dbReference type="EMBL" id="AZDI01000002">
    <property type="protein sequence ID" value="KRK46076.1"/>
    <property type="molecule type" value="Genomic_DNA"/>
</dbReference>
<dbReference type="Pfam" id="PF00535">
    <property type="entry name" value="Glycos_transf_2"/>
    <property type="match status" value="1"/>
</dbReference>
<reference evidence="8 9" key="1">
    <citation type="journal article" date="2015" name="Genome Announc.">
        <title>Expanding the biotechnology potential of lactobacilli through comparative genomics of 213 strains and associated genera.</title>
        <authorList>
            <person name="Sun Z."/>
            <person name="Harris H.M."/>
            <person name="McCann A."/>
            <person name="Guo C."/>
            <person name="Argimon S."/>
            <person name="Zhang W."/>
            <person name="Yang X."/>
            <person name="Jeffery I.B."/>
            <person name="Cooney J.C."/>
            <person name="Kagawa T.F."/>
            <person name="Liu W."/>
            <person name="Song Y."/>
            <person name="Salvetti E."/>
            <person name="Wrobel A."/>
            <person name="Rasinkangas P."/>
            <person name="Parkhill J."/>
            <person name="Rea M.C."/>
            <person name="O'Sullivan O."/>
            <person name="Ritari J."/>
            <person name="Douillard F.P."/>
            <person name="Paul Ross R."/>
            <person name="Yang R."/>
            <person name="Briner A.E."/>
            <person name="Felis G.E."/>
            <person name="de Vos W.M."/>
            <person name="Barrangou R."/>
            <person name="Klaenhammer T.R."/>
            <person name="Caufield P.W."/>
            <person name="Cui Y."/>
            <person name="Zhang H."/>
            <person name="O'Toole P.W."/>
        </authorList>
    </citation>
    <scope>NUCLEOTIDE SEQUENCE [LARGE SCALE GENOMIC DNA]</scope>
    <source>
        <strain evidence="8 9">DSM 15638</strain>
    </source>
</reference>
<accession>A0A0R1HI14</accession>
<dbReference type="OrthoDB" id="396512at2"/>
<sequence>MNEKKLSIVVPIYNISNYLEECLSSFLVQGIDNYEVIMVNDGSTDNSGEIAKRYEDKYENYKLLDQKNGGLGYARNSGAAAATGDYLTFVDSDDIIPDNSYEKMLNIIEKSHSDFIIGNVVRFNSRKSYGSVLHKRIFREDMVGTNIHDTPELINDTTAWNKVFNINFWRENDFKFPEGMLYEDIPVSIPAHAMAKKVDILTDITYKWRARDAGDSSITQQRSSIDNFSDRMKAINSVRQFFAKQNISQSLNDIFDYKNFQFDFPLYMYLMNDVDEDYQAIFFSTIQEYFPKISKEVFLKIALKNRIQYQLIVENKIEEFKDSVRQLKLSKYKPHKSEQGYSYNYPYKEVLAPNDRYVSKEEFRVNMDIEEAYWDNDVFKLSWTTFLWGISEKHKKDISVSVALVNSDDTQEIEISNPVSTKFNPMMTLRKSSFSKKHKMPYLKDNYNYSKFELTLPIKDLMPQMHPNKSYYLSVKYNINGVEKNAILNSPKKGLSTKPHYQLMDDYVVTPSYNIKWELEFKKSAAPVVIEAVNKTNNGIEFTGRCVANRKKLFAEDSSRNRIFETDMLSDDNGNFKATITKEQISELDFSKLYIYSDSENPVSLDPKLINRVYGISDKQLSIFNTLEGGLVLSIDQPQFIVEKVEAIKKSFSINIMYLDTANAIVSKDSAELVFTGEKDNFIIKANELKTDGLTKILTFIFDPNTVFKTFDNSFSVTISVNNNEEELYVFRKTLDELRIKDSKRQYIIKYSFNSSTIFLNIKQSWGVLDNSPRKQMILAKLVYPLMRLLPIQKKTAVYESFWGREFSDNPKAILEYVQANRPDIKNVVFVKNVLKDFSDINAKVYRKNSFMYFYTLARGKYFFNNVNFPNHYDKRKNAVEVQTMHGTPLKKLGFDNPGEIKDSAREGFIERNSRWDYLTVPSDYVADIAKSAYLFDKTFLNVGYPRNDSLFIPTTQNEKNDILKKYGLPLDKKIIFYAPTWRSKGKYAMPIDLNELKEQFSDEYVFVIKLHHFSIPSYSLEGIEDFAIDLSNNSDIRDLYKVSDMMITDYSSVMFDFALLRKPMLFYAYDYDNYKDNLRELYFDFEEEAPGAFIRNTDALIGEINDIDRYFDKYKNKIETFDEKFIQYDKGTASEQVVKRIIK</sequence>
<dbReference type="InterPro" id="IPR001173">
    <property type="entry name" value="Glyco_trans_2-like"/>
</dbReference>
<dbReference type="Gene3D" id="3.90.550.10">
    <property type="entry name" value="Spore Coat Polysaccharide Biosynthesis Protein SpsA, Chain A"/>
    <property type="match status" value="1"/>
</dbReference>
<evidence type="ECO:0000259" key="7">
    <source>
        <dbReference type="Pfam" id="PF00535"/>
    </source>
</evidence>
<comment type="similarity">
    <text evidence="2">Belongs to the CDP-glycerol glycerophosphotransferase family.</text>
</comment>
<feature type="domain" description="Glycosyltransferase 2-like" evidence="7">
    <location>
        <begin position="7"/>
        <end position="131"/>
    </location>
</feature>
<dbReference type="PANTHER" id="PTHR37316">
    <property type="entry name" value="TEICHOIC ACID GLYCEROL-PHOSPHATE PRIMASE"/>
    <property type="match status" value="1"/>
</dbReference>
<evidence type="ECO:0000256" key="4">
    <source>
        <dbReference type="ARBA" id="ARBA00022679"/>
    </source>
</evidence>
<dbReference type="InterPro" id="IPR007554">
    <property type="entry name" value="Glycerophosphate_synth"/>
</dbReference>
<evidence type="ECO:0000313" key="8">
    <source>
        <dbReference type="EMBL" id="KRK46076.1"/>
    </source>
</evidence>
<dbReference type="InterPro" id="IPR043148">
    <property type="entry name" value="TagF_C"/>
</dbReference>
<gene>
    <name evidence="8" type="ORF">FC66_GL000577</name>
</gene>
<proteinExistence type="inferred from homology"/>
<dbReference type="PATRIC" id="fig|1423719.4.peg.587"/>
<evidence type="ECO:0000256" key="5">
    <source>
        <dbReference type="ARBA" id="ARBA00022944"/>
    </source>
</evidence>
<evidence type="ECO:0000256" key="1">
    <source>
        <dbReference type="ARBA" id="ARBA00004202"/>
    </source>
</evidence>
<dbReference type="PANTHER" id="PTHR37316:SF3">
    <property type="entry name" value="TEICHOIC ACID GLYCEROL-PHOSPHATE TRANSFERASE"/>
    <property type="match status" value="1"/>
</dbReference>
<dbReference type="Gene3D" id="3.40.50.12580">
    <property type="match status" value="1"/>
</dbReference>
<keyword evidence="5" id="KW-0777">Teichoic acid biosynthesis</keyword>
<dbReference type="InterPro" id="IPR029044">
    <property type="entry name" value="Nucleotide-diphossugar_trans"/>
</dbReference>
<dbReference type="InterPro" id="IPR043149">
    <property type="entry name" value="TagF_N"/>
</dbReference>
<comment type="caution">
    <text evidence="8">The sequence shown here is derived from an EMBL/GenBank/DDBJ whole genome shotgun (WGS) entry which is preliminary data.</text>
</comment>
<dbReference type="CDD" id="cd00761">
    <property type="entry name" value="Glyco_tranf_GTA_type"/>
    <property type="match status" value="1"/>
</dbReference>
<dbReference type="Gene3D" id="3.40.50.11820">
    <property type="match status" value="1"/>
</dbReference>
<name>A0A0R1HI14_9LACO</name>
<evidence type="ECO:0000313" key="9">
    <source>
        <dbReference type="Proteomes" id="UP000051450"/>
    </source>
</evidence>
<dbReference type="Pfam" id="PF04464">
    <property type="entry name" value="Glyphos_transf"/>
    <property type="match status" value="1"/>
</dbReference>
<dbReference type="GO" id="GO:0005886">
    <property type="term" value="C:plasma membrane"/>
    <property type="evidence" value="ECO:0007669"/>
    <property type="project" value="UniProtKB-SubCell"/>
</dbReference>
<dbReference type="Proteomes" id="UP000051450">
    <property type="component" value="Unassembled WGS sequence"/>
</dbReference>